<accession>A0A318S4F4</accession>
<comment type="caution">
    <text evidence="2">The sequence shown here is derived from an EMBL/GenBank/DDBJ whole genome shotgun (WGS) entry which is preliminary data.</text>
</comment>
<dbReference type="Gene3D" id="2.40.50.140">
    <property type="entry name" value="Nucleic acid-binding proteins"/>
    <property type="match status" value="1"/>
</dbReference>
<dbReference type="InterPro" id="IPR056404">
    <property type="entry name" value="HTH_RNase_II"/>
</dbReference>
<dbReference type="OrthoDB" id="9764149at2"/>
<dbReference type="Proteomes" id="UP000248326">
    <property type="component" value="Unassembled WGS sequence"/>
</dbReference>
<gene>
    <name evidence="2" type="ORF">DES52_11943</name>
</gene>
<proteinExistence type="predicted"/>
<dbReference type="GO" id="GO:0000175">
    <property type="term" value="F:3'-5'-RNA exonuclease activity"/>
    <property type="evidence" value="ECO:0007669"/>
    <property type="project" value="TreeGrafter"/>
</dbReference>
<evidence type="ECO:0000313" key="2">
    <source>
        <dbReference type="EMBL" id="PYE50022.1"/>
    </source>
</evidence>
<dbReference type="InterPro" id="IPR050180">
    <property type="entry name" value="RNR_Ribonuclease"/>
</dbReference>
<dbReference type="AlphaFoldDB" id="A0A318S4F4"/>
<dbReference type="PANTHER" id="PTHR23355:SF42">
    <property type="entry name" value="RIBONUCLEASE II, CHLOROPLASTIC_MITOCHONDRIAL"/>
    <property type="match status" value="1"/>
</dbReference>
<dbReference type="InterPro" id="IPR036388">
    <property type="entry name" value="WH-like_DNA-bd_sf"/>
</dbReference>
<dbReference type="Pfam" id="PF23161">
    <property type="entry name" value="HTH_RNase_II"/>
    <property type="match status" value="1"/>
</dbReference>
<keyword evidence="3" id="KW-1185">Reference proteome</keyword>
<name>A0A318S4F4_9DEIO</name>
<dbReference type="InterPro" id="IPR012340">
    <property type="entry name" value="NA-bd_OB-fold"/>
</dbReference>
<dbReference type="GO" id="GO:0006402">
    <property type="term" value="P:mRNA catabolic process"/>
    <property type="evidence" value="ECO:0007669"/>
    <property type="project" value="TreeGrafter"/>
</dbReference>
<dbReference type="EMBL" id="QJSX01000019">
    <property type="protein sequence ID" value="PYE50022.1"/>
    <property type="molecule type" value="Genomic_DNA"/>
</dbReference>
<dbReference type="Pfam" id="PF00773">
    <property type="entry name" value="RNB"/>
    <property type="match status" value="2"/>
</dbReference>
<dbReference type="InterPro" id="IPR040596">
    <property type="entry name" value="RNase_II_C_S1"/>
</dbReference>
<sequence>MPVVILRTGSLVLYKSKPARVEEVSGDKLEISTPSGRVRVRPKDVVELHPGPVANLDVSIPSGDPRDAWDLVEGETFSLADLADLAFGSFTPGAALGVWNWLQDGTYFEGGVDGVKPKSPGAVQATLDAREAKDREAREWDDFIAALKRRDVTDARKLADVESLASGRTSKSRVLTALGRLETPQEAHALLLDLGVWTETRNPHPERAGVSTKDVALPFPTAPSEDRLDLTHLSALAIDDEGSADPDDALSIERTDEGWRLWVHVADPAVIVTPDSELDREARTRGATLYLPDRTITMLPQELTDAVALGLTETSNALSVALDLNDAFEVTNVDVHLTRLHVTRLTYAEAQERLHEPTLAALAEFGRAARSRREAAGALMLRLPEVRIRVRDGDVRITSLPPFESRLLVQEAMMAAGEGVARWAAEREIALPFAAQDRPLGSVEGDDLASQYAGRKLLARTRFAPSPAPHFGLGLSMYAQSTSPLRRYLDLVVHQQVRAFLAGERLLSGREISARTAEADMAAGAVRSAERASNRHWTLVFLRRHAAWRGEGVVVERKGASATVLLPDLALDATVTAPHDLGETVTLEVASVDLPNLTARWRVLT</sequence>
<dbReference type="SMART" id="SM00955">
    <property type="entry name" value="RNB"/>
    <property type="match status" value="1"/>
</dbReference>
<dbReference type="Pfam" id="PF18614">
    <property type="entry name" value="RNase_II_C_S1"/>
    <property type="match status" value="1"/>
</dbReference>
<dbReference type="InterPro" id="IPR001900">
    <property type="entry name" value="RNase_II/R"/>
</dbReference>
<dbReference type="GO" id="GO:0003723">
    <property type="term" value="F:RNA binding"/>
    <property type="evidence" value="ECO:0007669"/>
    <property type="project" value="InterPro"/>
</dbReference>
<protein>
    <submittedName>
        <fullName evidence="2">Exoribonuclease-2</fullName>
    </submittedName>
</protein>
<organism evidence="2 3">
    <name type="scientific">Deinococcus yavapaiensis KR-236</name>
    <dbReference type="NCBI Taxonomy" id="694435"/>
    <lineage>
        <taxon>Bacteria</taxon>
        <taxon>Thermotogati</taxon>
        <taxon>Deinococcota</taxon>
        <taxon>Deinococci</taxon>
        <taxon>Deinococcales</taxon>
        <taxon>Deinococcaceae</taxon>
        <taxon>Deinococcus</taxon>
    </lineage>
</organism>
<dbReference type="SUPFAM" id="SSF50249">
    <property type="entry name" value="Nucleic acid-binding proteins"/>
    <property type="match status" value="2"/>
</dbReference>
<feature type="domain" description="RNB" evidence="1">
    <location>
        <begin position="227"/>
        <end position="503"/>
    </location>
</feature>
<dbReference type="RefSeq" id="WP_110888477.1">
    <property type="nucleotide sequence ID" value="NZ_QJSX01000019.1"/>
</dbReference>
<reference evidence="2 3" key="1">
    <citation type="submission" date="2018-06" db="EMBL/GenBank/DDBJ databases">
        <title>Genomic Encyclopedia of Type Strains, Phase IV (KMG-IV): sequencing the most valuable type-strain genomes for metagenomic binning, comparative biology and taxonomic classification.</title>
        <authorList>
            <person name="Goeker M."/>
        </authorList>
    </citation>
    <scope>NUCLEOTIDE SEQUENCE [LARGE SCALE GENOMIC DNA]</scope>
    <source>
        <strain evidence="2 3">DSM 18048</strain>
    </source>
</reference>
<dbReference type="Gene3D" id="1.10.10.10">
    <property type="entry name" value="Winged helix-like DNA-binding domain superfamily/Winged helix DNA-binding domain"/>
    <property type="match status" value="1"/>
</dbReference>
<dbReference type="PANTHER" id="PTHR23355">
    <property type="entry name" value="RIBONUCLEASE"/>
    <property type="match status" value="1"/>
</dbReference>
<dbReference type="GO" id="GO:0000932">
    <property type="term" value="C:P-body"/>
    <property type="evidence" value="ECO:0007669"/>
    <property type="project" value="TreeGrafter"/>
</dbReference>
<evidence type="ECO:0000313" key="3">
    <source>
        <dbReference type="Proteomes" id="UP000248326"/>
    </source>
</evidence>
<evidence type="ECO:0000259" key="1">
    <source>
        <dbReference type="SMART" id="SM00955"/>
    </source>
</evidence>